<sequence>MYPDAHHSLIDEIVAAFLLCACKVTSSVGKRQLITTSLFSFERCPAQKKHFTITLSLVILVAGFIFRLWPLVVQRLREAVRLRISGVAMEADSSPRREADVEPADKEGSGALQQSKNEFLSRFESSPSREKSKLIFGEDFDLKVQFCNVFRHFLSLQRNETENDCEEMKENCDSALPNDDGAL</sequence>
<organism evidence="2">
    <name type="scientific">Trypanosoma congolense (strain IL3000)</name>
    <dbReference type="NCBI Taxonomy" id="1068625"/>
    <lineage>
        <taxon>Eukaryota</taxon>
        <taxon>Discoba</taxon>
        <taxon>Euglenozoa</taxon>
        <taxon>Kinetoplastea</taxon>
        <taxon>Metakinetoplastina</taxon>
        <taxon>Trypanosomatida</taxon>
        <taxon>Trypanosomatidae</taxon>
        <taxon>Trypanosoma</taxon>
        <taxon>Nannomonas</taxon>
    </lineage>
</organism>
<proteinExistence type="predicted"/>
<protein>
    <submittedName>
        <fullName evidence="2">Uncharacterized protein TCIL3000_6_2600</fullName>
    </submittedName>
</protein>
<reference evidence="2" key="1">
    <citation type="journal article" date="2012" name="Proc. Natl. Acad. Sci. U.S.A.">
        <title>Antigenic diversity is generated by distinct evolutionary mechanisms in African trypanosome species.</title>
        <authorList>
            <person name="Jackson A.P."/>
            <person name="Berry A."/>
            <person name="Aslett M."/>
            <person name="Allison H.C."/>
            <person name="Burton P."/>
            <person name="Vavrova-Anderson J."/>
            <person name="Brown R."/>
            <person name="Browne H."/>
            <person name="Corton N."/>
            <person name="Hauser H."/>
            <person name="Gamble J."/>
            <person name="Gilderthorp R."/>
            <person name="Marcello L."/>
            <person name="McQuillan J."/>
            <person name="Otto T.D."/>
            <person name="Quail M.A."/>
            <person name="Sanders M.J."/>
            <person name="van Tonder A."/>
            <person name="Ginger M.L."/>
            <person name="Field M.C."/>
            <person name="Barry J.D."/>
            <person name="Hertz-Fowler C."/>
            <person name="Berriman M."/>
        </authorList>
    </citation>
    <scope>NUCLEOTIDE SEQUENCE</scope>
    <source>
        <strain evidence="2">IL3000</strain>
    </source>
</reference>
<name>G0UNQ7_TRYCI</name>
<dbReference type="VEuPathDB" id="TriTrypDB:TcIL3000_6_2600"/>
<keyword evidence="1" id="KW-0812">Transmembrane</keyword>
<evidence type="ECO:0000256" key="1">
    <source>
        <dbReference type="SAM" id="Phobius"/>
    </source>
</evidence>
<accession>G0UNQ7</accession>
<feature type="transmembrane region" description="Helical" evidence="1">
    <location>
        <begin position="51"/>
        <end position="73"/>
    </location>
</feature>
<gene>
    <name evidence="2" type="ORF">TCIL3000_6_2600</name>
</gene>
<keyword evidence="1" id="KW-1133">Transmembrane helix</keyword>
<evidence type="ECO:0000313" key="2">
    <source>
        <dbReference type="EMBL" id="CCC91018.1"/>
    </source>
</evidence>
<keyword evidence="1" id="KW-0472">Membrane</keyword>
<dbReference type="AlphaFoldDB" id="G0UNQ7"/>
<dbReference type="EMBL" id="HE575319">
    <property type="protein sequence ID" value="CCC91018.1"/>
    <property type="molecule type" value="Genomic_DNA"/>
</dbReference>